<dbReference type="Pfam" id="PF01261">
    <property type="entry name" value="AP_endonuc_2"/>
    <property type="match status" value="1"/>
</dbReference>
<evidence type="ECO:0000313" key="3">
    <source>
        <dbReference type="Proteomes" id="UP000003165"/>
    </source>
</evidence>
<dbReference type="PANTHER" id="PTHR12110:SF53">
    <property type="entry name" value="BLR5974 PROTEIN"/>
    <property type="match status" value="1"/>
</dbReference>
<dbReference type="PANTHER" id="PTHR12110">
    <property type="entry name" value="HYDROXYPYRUVATE ISOMERASE"/>
    <property type="match status" value="1"/>
</dbReference>
<keyword evidence="3" id="KW-1185">Reference proteome</keyword>
<dbReference type="Gene3D" id="3.20.20.150">
    <property type="entry name" value="Divalent-metal-dependent TIM barrel enzymes"/>
    <property type="match status" value="1"/>
</dbReference>
<keyword evidence="2" id="KW-0413">Isomerase</keyword>
<dbReference type="InterPro" id="IPR050312">
    <property type="entry name" value="IolE/XylAMocC-like"/>
</dbReference>
<protein>
    <submittedName>
        <fullName evidence="2">Xylose isomerase domain protein TIM barrel</fullName>
    </submittedName>
</protein>
<dbReference type="InterPro" id="IPR013022">
    <property type="entry name" value="Xyl_isomerase-like_TIM-brl"/>
</dbReference>
<dbReference type="RefSeq" id="WP_008954140.1">
    <property type="nucleotide sequence ID" value="NZ_ACIS01000005.1"/>
</dbReference>
<dbReference type="Proteomes" id="UP000003165">
    <property type="component" value="Unassembled WGS sequence"/>
</dbReference>
<feature type="domain" description="Xylose isomerase-like TIM barrel" evidence="1">
    <location>
        <begin position="97"/>
        <end position="238"/>
    </location>
</feature>
<organism evidence="2 3">
    <name type="scientific">Pseudogulbenkiania ferrooxidans 2002</name>
    <dbReference type="NCBI Taxonomy" id="279714"/>
    <lineage>
        <taxon>Bacteria</taxon>
        <taxon>Pseudomonadati</taxon>
        <taxon>Pseudomonadota</taxon>
        <taxon>Betaproteobacteria</taxon>
        <taxon>Neisseriales</taxon>
        <taxon>Chromobacteriaceae</taxon>
        <taxon>Pseudogulbenkiania</taxon>
    </lineage>
</organism>
<dbReference type="InterPro" id="IPR036237">
    <property type="entry name" value="Xyl_isomerase-like_sf"/>
</dbReference>
<dbReference type="EMBL" id="ACIS01000005">
    <property type="protein sequence ID" value="EEG08612.1"/>
    <property type="molecule type" value="Genomic_DNA"/>
</dbReference>
<dbReference type="eggNOG" id="COG1082">
    <property type="taxonomic scope" value="Bacteria"/>
</dbReference>
<evidence type="ECO:0000313" key="2">
    <source>
        <dbReference type="EMBL" id="EEG08612.1"/>
    </source>
</evidence>
<reference evidence="2 3" key="1">
    <citation type="submission" date="2009-02" db="EMBL/GenBank/DDBJ databases">
        <title>Sequencing of the draft genome and assembly of Lutiella nitroferrum 2002.</title>
        <authorList>
            <consortium name="US DOE Joint Genome Institute (JGI-PGF)"/>
            <person name="Lucas S."/>
            <person name="Copeland A."/>
            <person name="Lapidus A."/>
            <person name="Glavina del Rio T."/>
            <person name="Tice H."/>
            <person name="Bruce D."/>
            <person name="Goodwin L."/>
            <person name="Pitluck S."/>
            <person name="Larimer F."/>
            <person name="Land M.L."/>
            <person name="Hauser L."/>
            <person name="Coates J.D."/>
        </authorList>
    </citation>
    <scope>NUCLEOTIDE SEQUENCE [LARGE SCALE GENOMIC DNA]</scope>
    <source>
        <strain evidence="2 3">2002</strain>
    </source>
</reference>
<dbReference type="SUPFAM" id="SSF51658">
    <property type="entry name" value="Xylose isomerase-like"/>
    <property type="match status" value="1"/>
</dbReference>
<name>B9Z435_9NEIS</name>
<dbReference type="GO" id="GO:0016853">
    <property type="term" value="F:isomerase activity"/>
    <property type="evidence" value="ECO:0007669"/>
    <property type="project" value="UniProtKB-KW"/>
</dbReference>
<dbReference type="AlphaFoldDB" id="B9Z435"/>
<sequence length="326" mass="35923">MLTTANAAKVVQRIDTIPLFLHAYAYHLNMRCGRILPADLLDIAHRQQLAGVKIHVLDGEAAALCHACPEELQGFGARAAALGLELHIETSASDAVAIDEAVRIARHTGARSVRFYPRYEGHLHDVLDRVAADIQSMKARYSDSGLRFTIEQHEDLTSHELVALVAGSDWPQLSILFDFANMINANEAPLAALDAMAVHVTEVHIKDARIVTEATGNGHLACRSGQGELPFRALLTRLLCLGDKLPQVRAYGLEEEVDYYAPPFRHDNEGPNPWIPWREMSETPLPEHDLPARLQQEIDDAAAQLAFVRQTLALIRAEAMGFLGEG</sequence>
<comment type="caution">
    <text evidence="2">The sequence shown here is derived from an EMBL/GenBank/DDBJ whole genome shotgun (WGS) entry which is preliminary data.</text>
</comment>
<evidence type="ECO:0000259" key="1">
    <source>
        <dbReference type="Pfam" id="PF01261"/>
    </source>
</evidence>
<proteinExistence type="predicted"/>
<gene>
    <name evidence="2" type="ORF">FuraDRAFT_2120</name>
</gene>
<accession>B9Z435</accession>